<evidence type="ECO:0000256" key="7">
    <source>
        <dbReference type="ARBA" id="ARBA00022723"/>
    </source>
</evidence>
<evidence type="ECO:0000256" key="3">
    <source>
        <dbReference type="ARBA" id="ARBA00008055"/>
    </source>
</evidence>
<evidence type="ECO:0000256" key="14">
    <source>
        <dbReference type="RuleBase" id="RU000515"/>
    </source>
</evidence>
<comment type="function">
    <text evidence="12">Catalyzes an early step in the biosynthesis of tetrapyrroles. Binds two molecules of 5-aminolevulinate per subunit, each at a distinct site, and catalyzes their condensation to form porphobilinogen.</text>
</comment>
<dbReference type="GO" id="GO:0006782">
    <property type="term" value="P:protoporphyrinogen IX biosynthetic process"/>
    <property type="evidence" value="ECO:0007669"/>
    <property type="project" value="UniProtKB-UniPathway"/>
</dbReference>
<dbReference type="Gene3D" id="3.20.20.70">
    <property type="entry name" value="Aldolase class I"/>
    <property type="match status" value="1"/>
</dbReference>
<reference evidence="16 17" key="1">
    <citation type="journal article" date="2018" name="New Phytol.">
        <title>Phylogenomics of Endogonaceae and evolution of mycorrhizas within Mucoromycota.</title>
        <authorList>
            <person name="Chang Y."/>
            <person name="Desiro A."/>
            <person name="Na H."/>
            <person name="Sandor L."/>
            <person name="Lipzen A."/>
            <person name="Clum A."/>
            <person name="Barry K."/>
            <person name="Grigoriev I.V."/>
            <person name="Martin F.M."/>
            <person name="Stajich J.E."/>
            <person name="Smith M.E."/>
            <person name="Bonito G."/>
            <person name="Spatafora J.W."/>
        </authorList>
    </citation>
    <scope>NUCLEOTIDE SEQUENCE [LARGE SCALE GENOMIC DNA]</scope>
    <source>
        <strain evidence="16 17">GMNB39</strain>
    </source>
</reference>
<sequence>MSDISSILHGGYHTPVSRAWQAERALTKSNLMYPLFITDDPDAMDQIPSLPGQYRIGINKLCSHLGPLVAHGLTSVIIFGVPLREGVKDPTGTHADDPAGPTILAVQIIRNSFPSLLVACDVCLCEYTSHGHCGVLRDDGSLNNLLSVNRIAEVAVAYARAGAQCVAPSDMMDGRVKAIKQGLIDAGLAHKTLLMSYSAKFAGNFYGPFRDAANSAPQFGDRKCYQLPAQARGLARRAIIRDVAEGADVVMVKPGMPYLDIVRECAELAPNHPVAVYQVSGEYAMLWHAAKAGVFDEKKTVLEVTEGFLRAGATLIVTYYAPELLKWIDEREGKGF</sequence>
<dbReference type="NCBIfam" id="NF006762">
    <property type="entry name" value="PRK09283.1"/>
    <property type="match status" value="1"/>
</dbReference>
<evidence type="ECO:0000256" key="5">
    <source>
        <dbReference type="ARBA" id="ARBA00012053"/>
    </source>
</evidence>
<comment type="cofactor">
    <cofactor evidence="1">
        <name>Zn(2+)</name>
        <dbReference type="ChEBI" id="CHEBI:29105"/>
    </cofactor>
</comment>
<keyword evidence="8" id="KW-0862">Zinc</keyword>
<evidence type="ECO:0000313" key="16">
    <source>
        <dbReference type="EMBL" id="RUP50814.1"/>
    </source>
</evidence>
<evidence type="ECO:0000256" key="1">
    <source>
        <dbReference type="ARBA" id="ARBA00001947"/>
    </source>
</evidence>
<comment type="catalytic activity">
    <reaction evidence="13 14">
        <text>2 5-aminolevulinate = porphobilinogen + 2 H2O + H(+)</text>
        <dbReference type="Rhea" id="RHEA:24064"/>
        <dbReference type="ChEBI" id="CHEBI:15377"/>
        <dbReference type="ChEBI" id="CHEBI:15378"/>
        <dbReference type="ChEBI" id="CHEBI:58126"/>
        <dbReference type="ChEBI" id="CHEBI:356416"/>
        <dbReference type="EC" id="4.2.1.24"/>
    </reaction>
</comment>
<dbReference type="FunFam" id="3.20.20.70:FF:000048">
    <property type="entry name" value="Delta-aminolevulinic acid dehydratase"/>
    <property type="match status" value="1"/>
</dbReference>
<evidence type="ECO:0000256" key="10">
    <source>
        <dbReference type="ARBA" id="ARBA00023239"/>
    </source>
</evidence>
<evidence type="ECO:0000256" key="2">
    <source>
        <dbReference type="ARBA" id="ARBA00004694"/>
    </source>
</evidence>
<keyword evidence="7" id="KW-0479">Metal-binding</keyword>
<dbReference type="SUPFAM" id="SSF51569">
    <property type="entry name" value="Aldolase"/>
    <property type="match status" value="1"/>
</dbReference>
<evidence type="ECO:0000256" key="8">
    <source>
        <dbReference type="ARBA" id="ARBA00022833"/>
    </source>
</evidence>
<comment type="similarity">
    <text evidence="3 15">Belongs to the ALAD family.</text>
</comment>
<dbReference type="PRINTS" id="PR00144">
    <property type="entry name" value="DALDHYDRTASE"/>
</dbReference>
<evidence type="ECO:0000256" key="12">
    <source>
        <dbReference type="ARBA" id="ARBA00025628"/>
    </source>
</evidence>
<dbReference type="GO" id="GO:0005829">
    <property type="term" value="C:cytosol"/>
    <property type="evidence" value="ECO:0007669"/>
    <property type="project" value="TreeGrafter"/>
</dbReference>
<dbReference type="PANTHER" id="PTHR11458">
    <property type="entry name" value="DELTA-AMINOLEVULINIC ACID DEHYDRATASE"/>
    <property type="match status" value="1"/>
</dbReference>
<proteinExistence type="inferred from homology"/>
<protein>
    <recommendedName>
        <fullName evidence="6 14">Delta-aminolevulinic acid dehydratase</fullName>
        <ecNumber evidence="5 14">4.2.1.24</ecNumber>
    </recommendedName>
</protein>
<keyword evidence="9" id="KW-0350">Heme biosynthesis</keyword>
<evidence type="ECO:0000256" key="9">
    <source>
        <dbReference type="ARBA" id="ARBA00023133"/>
    </source>
</evidence>
<organism evidence="16 17">
    <name type="scientific">Jimgerdemannia flammicorona</name>
    <dbReference type="NCBI Taxonomy" id="994334"/>
    <lineage>
        <taxon>Eukaryota</taxon>
        <taxon>Fungi</taxon>
        <taxon>Fungi incertae sedis</taxon>
        <taxon>Mucoromycota</taxon>
        <taxon>Mucoromycotina</taxon>
        <taxon>Endogonomycetes</taxon>
        <taxon>Endogonales</taxon>
        <taxon>Endogonaceae</taxon>
        <taxon>Jimgerdemannia</taxon>
    </lineage>
</organism>
<dbReference type="PROSITE" id="PS00169">
    <property type="entry name" value="D_ALA_DEHYDRATASE"/>
    <property type="match status" value="1"/>
</dbReference>
<keyword evidence="11 14" id="KW-0627">Porphyrin biosynthesis</keyword>
<keyword evidence="17" id="KW-1185">Reference proteome</keyword>
<gene>
    <name evidence="16" type="ORF">BC936DRAFT_137606</name>
</gene>
<name>A0A433DIY3_9FUNG</name>
<evidence type="ECO:0000256" key="11">
    <source>
        <dbReference type="ARBA" id="ARBA00023244"/>
    </source>
</evidence>
<dbReference type="Proteomes" id="UP000268093">
    <property type="component" value="Unassembled WGS sequence"/>
</dbReference>
<evidence type="ECO:0000256" key="6">
    <source>
        <dbReference type="ARBA" id="ARBA00020771"/>
    </source>
</evidence>
<dbReference type="EC" id="4.2.1.24" evidence="5 14"/>
<dbReference type="InterPro" id="IPR013785">
    <property type="entry name" value="Aldolase_TIM"/>
</dbReference>
<dbReference type="PIRSF" id="PIRSF001415">
    <property type="entry name" value="Porphbilin_synth"/>
    <property type="match status" value="1"/>
</dbReference>
<evidence type="ECO:0000313" key="17">
    <source>
        <dbReference type="Proteomes" id="UP000268093"/>
    </source>
</evidence>
<comment type="subunit">
    <text evidence="4 14">Homooctamer.</text>
</comment>
<keyword evidence="10 14" id="KW-0456">Lyase</keyword>
<dbReference type="GO" id="GO:0004655">
    <property type="term" value="F:porphobilinogen synthase activity"/>
    <property type="evidence" value="ECO:0007669"/>
    <property type="project" value="UniProtKB-EC"/>
</dbReference>
<dbReference type="PANTHER" id="PTHR11458:SF0">
    <property type="entry name" value="DELTA-AMINOLEVULINIC ACID DEHYDRATASE"/>
    <property type="match status" value="1"/>
</dbReference>
<dbReference type="OrthoDB" id="1530at2759"/>
<dbReference type="InterPro" id="IPR001731">
    <property type="entry name" value="ALAD"/>
</dbReference>
<evidence type="ECO:0000256" key="13">
    <source>
        <dbReference type="ARBA" id="ARBA00047651"/>
    </source>
</evidence>
<dbReference type="CDD" id="cd04824">
    <property type="entry name" value="eu_ALAD_PBGS_cysteine_rich"/>
    <property type="match status" value="1"/>
</dbReference>
<evidence type="ECO:0000256" key="15">
    <source>
        <dbReference type="RuleBase" id="RU004161"/>
    </source>
</evidence>
<comment type="pathway">
    <text evidence="2">Porphyrin-containing compound metabolism; protoporphyrin-IX biosynthesis; coproporphyrinogen-III from 5-aminolevulinate: step 1/4.</text>
</comment>
<dbReference type="GO" id="GO:0008270">
    <property type="term" value="F:zinc ion binding"/>
    <property type="evidence" value="ECO:0007669"/>
    <property type="project" value="TreeGrafter"/>
</dbReference>
<evidence type="ECO:0000256" key="4">
    <source>
        <dbReference type="ARBA" id="ARBA00011823"/>
    </source>
</evidence>
<dbReference type="UniPathway" id="UPA00251">
    <property type="reaction ID" value="UER00318"/>
</dbReference>
<comment type="caution">
    <text evidence="16">The sequence shown here is derived from an EMBL/GenBank/DDBJ whole genome shotgun (WGS) entry which is preliminary data.</text>
</comment>
<dbReference type="AlphaFoldDB" id="A0A433DIY3"/>
<dbReference type="EMBL" id="RBNI01001167">
    <property type="protein sequence ID" value="RUP50814.1"/>
    <property type="molecule type" value="Genomic_DNA"/>
</dbReference>
<accession>A0A433DIY3</accession>
<dbReference type="SMART" id="SM01004">
    <property type="entry name" value="ALAD"/>
    <property type="match status" value="1"/>
</dbReference>
<dbReference type="Pfam" id="PF00490">
    <property type="entry name" value="ALAD"/>
    <property type="match status" value="1"/>
</dbReference>
<dbReference type="InterPro" id="IPR030656">
    <property type="entry name" value="ALAD_AS"/>
</dbReference>